<dbReference type="Proteomes" id="UP001606134">
    <property type="component" value="Unassembled WGS sequence"/>
</dbReference>
<dbReference type="SUPFAM" id="SSF48208">
    <property type="entry name" value="Six-hairpin glycosidases"/>
    <property type="match status" value="1"/>
</dbReference>
<dbReference type="Pfam" id="PF02927">
    <property type="entry name" value="CelD_N"/>
    <property type="match status" value="1"/>
</dbReference>
<keyword evidence="7" id="KW-0136">Cellulose degradation</keyword>
<feature type="active site" evidence="6">
    <location>
        <position position="572"/>
    </location>
</feature>
<feature type="domain" description="Cellulase Ig-like" evidence="9">
    <location>
        <begin position="49"/>
        <end position="125"/>
    </location>
</feature>
<feature type="active site" evidence="6">
    <location>
        <position position="563"/>
    </location>
</feature>
<reference evidence="10 11" key="1">
    <citation type="submission" date="2024-08" db="EMBL/GenBank/DDBJ databases">
        <authorList>
            <person name="Lu H."/>
        </authorList>
    </citation>
    <scope>NUCLEOTIDE SEQUENCE [LARGE SCALE GENOMIC DNA]</scope>
    <source>
        <strain evidence="10 11">BYS78W</strain>
    </source>
</reference>
<dbReference type="Gene3D" id="2.60.40.10">
    <property type="entry name" value="Immunoglobulins"/>
    <property type="match status" value="1"/>
</dbReference>
<evidence type="ECO:0000256" key="6">
    <source>
        <dbReference type="PROSITE-ProRule" id="PRU10060"/>
    </source>
</evidence>
<accession>A0ABW7H8J2</accession>
<dbReference type="PROSITE" id="PS51257">
    <property type="entry name" value="PROKAR_LIPOPROTEIN"/>
    <property type="match status" value="1"/>
</dbReference>
<sequence length="604" mass="65751">MRIPLPKNAVARSICQLGLLPLMVLGLQSCSPMPGAPTAIERPAAVDTTAIQLNQVGYLPGGSKWAVLRDVAADSFSLVDAATGREVWHGSLGVASSWEPAQEKLRLADFSAFREPGRYRLRAAGLPPSAPFVIAPDAYAALNAAALKFYYFNRAGMALDPAHAGIWARPAGHADDHVLVHASAAGPGRPEGTVIAAPKGWYDAGDYNKYIVNSGITVYTLLAAYEHFPAFFKAQNLDIPESGNGLPDVLNEVLWNLEWMLAMQDPADGGVYHKLTDKGFDGIVMPHQARHDRYVVMKSTAATLDFAAVMAQASRVMAPFEAQRPGLSARMLAASRRAWDWAQAHPDVLYRQPPDIHTGGYEDAKLADEFAWAAAELYITTRDEHYWQSFRQIAPRIEVPGWPDVGALAWVSLAQHRERLTAAADRPLIEAQVRTLADSFASRWEASPYRVAMQTQDFIWGSNAVALNQALMLIQGYRLSGERRMLDAAQSALDFVLGRHPTGYAMVTGFGTRSPLHPHHRPSAAMPEQPPVPGMIVGGPKSGPGDDCPTPYPSTLPAKAYQDNLCSYTTNEIAINWNAPLVYLSAALQSLTPDVPERSLGHEH</sequence>
<proteinExistence type="inferred from homology"/>
<dbReference type="GO" id="GO:0016787">
    <property type="term" value="F:hydrolase activity"/>
    <property type="evidence" value="ECO:0007669"/>
    <property type="project" value="UniProtKB-KW"/>
</dbReference>
<dbReference type="EMBL" id="JBIGIC010000002">
    <property type="protein sequence ID" value="MFG6486238.1"/>
    <property type="molecule type" value="Genomic_DNA"/>
</dbReference>
<evidence type="ECO:0000256" key="4">
    <source>
        <dbReference type="ARBA" id="ARBA00023295"/>
    </source>
</evidence>
<evidence type="ECO:0000256" key="1">
    <source>
        <dbReference type="ARBA" id="ARBA00007072"/>
    </source>
</evidence>
<name>A0ABW7H8J2_9BURK</name>
<evidence type="ECO:0000256" key="7">
    <source>
        <dbReference type="RuleBase" id="RU361166"/>
    </source>
</evidence>
<dbReference type="PANTHER" id="PTHR22298">
    <property type="entry name" value="ENDO-1,4-BETA-GLUCANASE"/>
    <property type="match status" value="1"/>
</dbReference>
<keyword evidence="11" id="KW-1185">Reference proteome</keyword>
<dbReference type="Gene3D" id="1.50.10.10">
    <property type="match status" value="1"/>
</dbReference>
<dbReference type="InterPro" id="IPR001701">
    <property type="entry name" value="Glyco_hydro_9"/>
</dbReference>
<dbReference type="Pfam" id="PF00759">
    <property type="entry name" value="Glyco_hydro_9"/>
    <property type="match status" value="1"/>
</dbReference>
<evidence type="ECO:0000259" key="9">
    <source>
        <dbReference type="Pfam" id="PF02927"/>
    </source>
</evidence>
<organism evidence="10 11">
    <name type="scientific">Pelomonas candidula</name>
    <dbReference type="NCBI Taxonomy" id="3299025"/>
    <lineage>
        <taxon>Bacteria</taxon>
        <taxon>Pseudomonadati</taxon>
        <taxon>Pseudomonadota</taxon>
        <taxon>Betaproteobacteria</taxon>
        <taxon>Burkholderiales</taxon>
        <taxon>Sphaerotilaceae</taxon>
        <taxon>Roseateles</taxon>
    </lineage>
</organism>
<dbReference type="RefSeq" id="WP_394407247.1">
    <property type="nucleotide sequence ID" value="NZ_JBIGIC010000002.1"/>
</dbReference>
<protein>
    <recommendedName>
        <fullName evidence="7">Endoglucanase</fullName>
        <ecNumber evidence="7">3.2.1.4</ecNumber>
    </recommendedName>
</protein>
<evidence type="ECO:0000256" key="3">
    <source>
        <dbReference type="ARBA" id="ARBA00023277"/>
    </source>
</evidence>
<keyword evidence="4 6" id="KW-0326">Glycosidase</keyword>
<dbReference type="InterPro" id="IPR013783">
    <property type="entry name" value="Ig-like_fold"/>
</dbReference>
<keyword evidence="5 6" id="KW-0624">Polysaccharide degradation</keyword>
<comment type="caution">
    <text evidence="10">The sequence shown here is derived from an EMBL/GenBank/DDBJ whole genome shotgun (WGS) entry which is preliminary data.</text>
</comment>
<keyword evidence="3 6" id="KW-0119">Carbohydrate metabolism</keyword>
<evidence type="ECO:0000256" key="2">
    <source>
        <dbReference type="ARBA" id="ARBA00022801"/>
    </source>
</evidence>
<gene>
    <name evidence="10" type="ORF">ACG04R_06105</name>
</gene>
<dbReference type="EC" id="3.2.1.4" evidence="7"/>
<dbReference type="CDD" id="cd02850">
    <property type="entry name" value="E_set_Cellulase_N"/>
    <property type="match status" value="1"/>
</dbReference>
<evidence type="ECO:0000313" key="11">
    <source>
        <dbReference type="Proteomes" id="UP001606134"/>
    </source>
</evidence>
<keyword evidence="2 6" id="KW-0378">Hydrolase</keyword>
<dbReference type="InterPro" id="IPR008928">
    <property type="entry name" value="6-hairpin_glycosidase_sf"/>
</dbReference>
<dbReference type="InterPro" id="IPR014756">
    <property type="entry name" value="Ig_E-set"/>
</dbReference>
<evidence type="ECO:0000259" key="8">
    <source>
        <dbReference type="Pfam" id="PF00759"/>
    </source>
</evidence>
<evidence type="ECO:0000313" key="10">
    <source>
        <dbReference type="EMBL" id="MFG6486238.1"/>
    </source>
</evidence>
<feature type="domain" description="Glycoside hydrolase family 9" evidence="8">
    <location>
        <begin position="139"/>
        <end position="584"/>
    </location>
</feature>
<dbReference type="InterPro" id="IPR012341">
    <property type="entry name" value="6hp_glycosidase-like_sf"/>
</dbReference>
<dbReference type="SUPFAM" id="SSF81296">
    <property type="entry name" value="E set domains"/>
    <property type="match status" value="1"/>
</dbReference>
<comment type="catalytic activity">
    <reaction evidence="7">
        <text>Endohydrolysis of (1-&gt;4)-beta-D-glucosidic linkages in cellulose, lichenin and cereal beta-D-glucans.</text>
        <dbReference type="EC" id="3.2.1.4"/>
    </reaction>
</comment>
<dbReference type="InterPro" id="IPR004197">
    <property type="entry name" value="Cellulase_Ig-like"/>
</dbReference>
<comment type="similarity">
    <text evidence="1 6 7">Belongs to the glycosyl hydrolase 9 (cellulase E) family.</text>
</comment>
<evidence type="ECO:0000256" key="5">
    <source>
        <dbReference type="ARBA" id="ARBA00023326"/>
    </source>
</evidence>
<dbReference type="InterPro" id="IPR033126">
    <property type="entry name" value="Glyco_hydro_9_Asp/Glu_AS"/>
</dbReference>
<dbReference type="PROSITE" id="PS00698">
    <property type="entry name" value="GH9_3"/>
    <property type="match status" value="1"/>
</dbReference>